<dbReference type="PRINTS" id="PR00344">
    <property type="entry name" value="BCTRLSENSOR"/>
</dbReference>
<dbReference type="InterPro" id="IPR036890">
    <property type="entry name" value="HATPase_C_sf"/>
</dbReference>
<dbReference type="PANTHER" id="PTHR43547">
    <property type="entry name" value="TWO-COMPONENT HISTIDINE KINASE"/>
    <property type="match status" value="1"/>
</dbReference>
<dbReference type="PROSITE" id="PS50109">
    <property type="entry name" value="HIS_KIN"/>
    <property type="match status" value="1"/>
</dbReference>
<evidence type="ECO:0000313" key="7">
    <source>
        <dbReference type="Proteomes" id="UP000245820"/>
    </source>
</evidence>
<feature type="compositionally biased region" description="Basic and acidic residues" evidence="4">
    <location>
        <begin position="61"/>
        <end position="82"/>
    </location>
</feature>
<evidence type="ECO:0000256" key="3">
    <source>
        <dbReference type="ARBA" id="ARBA00022553"/>
    </source>
</evidence>
<dbReference type="SUPFAM" id="SSF55874">
    <property type="entry name" value="ATPase domain of HSP90 chaperone/DNA topoisomerase II/histidine kinase"/>
    <property type="match status" value="1"/>
</dbReference>
<dbReference type="AlphaFoldDB" id="A0A2S2DM40"/>
<dbReference type="KEGG" id="mtim:DIR46_19650"/>
<reference evidence="6 7" key="1">
    <citation type="submission" date="2018-05" db="EMBL/GenBank/DDBJ databases">
        <title>Complete genome sequence of Massilia oculi sp. nov. CCUG 43427T (=DSM 26321T), the type strain of M. oculi, and comparison with genome sequences of other Massilia strains.</title>
        <authorList>
            <person name="Zhu B."/>
        </authorList>
    </citation>
    <scope>NUCLEOTIDE SEQUENCE [LARGE SCALE GENOMIC DNA]</scope>
    <source>
        <strain evidence="6 7">CCUG 43427</strain>
    </source>
</reference>
<evidence type="ECO:0000256" key="1">
    <source>
        <dbReference type="ARBA" id="ARBA00000085"/>
    </source>
</evidence>
<gene>
    <name evidence="6" type="ORF">DIR46_19650</name>
</gene>
<dbReference type="InterPro" id="IPR005467">
    <property type="entry name" value="His_kinase_dom"/>
</dbReference>
<dbReference type="Gene3D" id="3.30.565.10">
    <property type="entry name" value="Histidine kinase-like ATPase, C-terminal domain"/>
    <property type="match status" value="1"/>
</dbReference>
<evidence type="ECO:0000256" key="2">
    <source>
        <dbReference type="ARBA" id="ARBA00012438"/>
    </source>
</evidence>
<keyword evidence="3" id="KW-0597">Phosphoprotein</keyword>
<dbReference type="SMART" id="SM00388">
    <property type="entry name" value="HisKA"/>
    <property type="match status" value="1"/>
</dbReference>
<accession>A0A2S2DM40</accession>
<protein>
    <recommendedName>
        <fullName evidence="2">histidine kinase</fullName>
        <ecNumber evidence="2">2.7.13.3</ecNumber>
    </recommendedName>
</protein>
<dbReference type="EC" id="2.7.13.3" evidence="2"/>
<dbReference type="SUPFAM" id="SSF47384">
    <property type="entry name" value="Homodimeric domain of signal transducing histidine kinase"/>
    <property type="match status" value="1"/>
</dbReference>
<dbReference type="OrthoDB" id="8807260at2"/>
<keyword evidence="6" id="KW-0808">Transferase</keyword>
<dbReference type="Pfam" id="PF00512">
    <property type="entry name" value="HisKA"/>
    <property type="match status" value="1"/>
</dbReference>
<evidence type="ECO:0000259" key="5">
    <source>
        <dbReference type="PROSITE" id="PS50109"/>
    </source>
</evidence>
<dbReference type="EMBL" id="CP029343">
    <property type="protein sequence ID" value="AWL06432.1"/>
    <property type="molecule type" value="Genomic_DNA"/>
</dbReference>
<comment type="catalytic activity">
    <reaction evidence="1">
        <text>ATP + protein L-histidine = ADP + protein N-phospho-L-histidine.</text>
        <dbReference type="EC" id="2.7.13.3"/>
    </reaction>
</comment>
<evidence type="ECO:0000256" key="4">
    <source>
        <dbReference type="SAM" id="MobiDB-lite"/>
    </source>
</evidence>
<dbReference type="SMART" id="SM00387">
    <property type="entry name" value="HATPase_c"/>
    <property type="match status" value="1"/>
</dbReference>
<dbReference type="InterPro" id="IPR003661">
    <property type="entry name" value="HisK_dim/P_dom"/>
</dbReference>
<dbReference type="CDD" id="cd00082">
    <property type="entry name" value="HisKA"/>
    <property type="match status" value="1"/>
</dbReference>
<proteinExistence type="predicted"/>
<keyword evidence="6" id="KW-0418">Kinase</keyword>
<feature type="region of interest" description="Disordered" evidence="4">
    <location>
        <begin position="54"/>
        <end position="82"/>
    </location>
</feature>
<evidence type="ECO:0000313" key="6">
    <source>
        <dbReference type="EMBL" id="AWL06432.1"/>
    </source>
</evidence>
<dbReference type="InterPro" id="IPR003594">
    <property type="entry name" value="HATPase_dom"/>
</dbReference>
<feature type="domain" description="Histidine kinase" evidence="5">
    <location>
        <begin position="160"/>
        <end position="376"/>
    </location>
</feature>
<name>A0A2S2DM40_9BURK</name>
<dbReference type="RefSeq" id="WP_109346749.1">
    <property type="nucleotide sequence ID" value="NZ_CP029343.1"/>
</dbReference>
<keyword evidence="7" id="KW-1185">Reference proteome</keyword>
<dbReference type="Pfam" id="PF02518">
    <property type="entry name" value="HATPase_c"/>
    <property type="match status" value="1"/>
</dbReference>
<organism evidence="6 7">
    <name type="scientific">Massilia oculi</name>
    <dbReference type="NCBI Taxonomy" id="945844"/>
    <lineage>
        <taxon>Bacteria</taxon>
        <taxon>Pseudomonadati</taxon>
        <taxon>Pseudomonadota</taxon>
        <taxon>Betaproteobacteria</taxon>
        <taxon>Burkholderiales</taxon>
        <taxon>Oxalobacteraceae</taxon>
        <taxon>Telluria group</taxon>
        <taxon>Massilia</taxon>
    </lineage>
</organism>
<dbReference type="InterPro" id="IPR004358">
    <property type="entry name" value="Sig_transdc_His_kin-like_C"/>
</dbReference>
<dbReference type="PANTHER" id="PTHR43547:SF2">
    <property type="entry name" value="HYBRID SIGNAL TRANSDUCTION HISTIDINE KINASE C"/>
    <property type="match status" value="1"/>
</dbReference>
<sequence>MTNHRLSEFIRSNMEQILQTWEDFARTIEPPALTMDDVELRDHASQMLHVIADNLATTQTDEERTAKSQGLGKRERPDTAAETHAEARLLSGYTVVQLVSEYRALRSSVLSLWIGDERREYATDVGDITRFNEAIDQALAESVARYESMVKRSQNMFLAILGHDLRNPLSTVVTGSQFVMAAVDIPPRYILAATRMYNSANRMSKLISDLIDFTRTHLGPGIPIHVRQGDLVKVCEEVANELRTSQPEMQIDFLAPDRIEAIFDGARIGQMLSNLAGNAIQYGNADKPITIRLQRDADHVVISVNNHGAPIDADKLAHIFDPLVRIAAASGADEHTSLGIGLFISREIVQAHSGRIEVTSSAQAGTTFSVTMPRLPAGFTSPGIERDRTGERAAW</sequence>
<dbReference type="InterPro" id="IPR036097">
    <property type="entry name" value="HisK_dim/P_sf"/>
</dbReference>
<dbReference type="Proteomes" id="UP000245820">
    <property type="component" value="Chromosome"/>
</dbReference>
<dbReference type="GO" id="GO:0000155">
    <property type="term" value="F:phosphorelay sensor kinase activity"/>
    <property type="evidence" value="ECO:0007669"/>
    <property type="project" value="InterPro"/>
</dbReference>
<dbReference type="Gene3D" id="1.10.287.130">
    <property type="match status" value="1"/>
</dbReference>